<feature type="transmembrane region" description="Helical" evidence="1">
    <location>
        <begin position="70"/>
        <end position="87"/>
    </location>
</feature>
<evidence type="ECO:0000313" key="3">
    <source>
        <dbReference type="Proteomes" id="UP000438093"/>
    </source>
</evidence>
<name>A0A6N7RRX7_9ACTN</name>
<dbReference type="Proteomes" id="UP000438093">
    <property type="component" value="Unassembled WGS sequence"/>
</dbReference>
<feature type="transmembrane region" description="Helical" evidence="1">
    <location>
        <begin position="6"/>
        <end position="24"/>
    </location>
</feature>
<organism evidence="2 3">
    <name type="scientific">Eggerthella guodeyinii</name>
    <dbReference type="NCBI Taxonomy" id="2690837"/>
    <lineage>
        <taxon>Bacteria</taxon>
        <taxon>Bacillati</taxon>
        <taxon>Actinomycetota</taxon>
        <taxon>Coriobacteriia</taxon>
        <taxon>Eggerthellales</taxon>
        <taxon>Eggerthellaceae</taxon>
        <taxon>Eggerthella</taxon>
    </lineage>
</organism>
<sequence length="110" mass="12506">MNAFLRIFLAVSALVVLVFVLRKIKKSEMQSDDSIFWFLFAASFVLLAVFPQIAYFFASLFGIESPANFIFLYAIGILLIRVFSLSAKVAHLRLKLNTLVQELALRDKDN</sequence>
<evidence type="ECO:0000313" key="2">
    <source>
        <dbReference type="EMBL" id="MRX83651.1"/>
    </source>
</evidence>
<reference evidence="3" key="1">
    <citation type="submission" date="2019-08" db="EMBL/GenBank/DDBJ databases">
        <title>Arthrobacter sp. nov., isolated from plateau pika and Tibetan wild ass.</title>
        <authorList>
            <person name="Ge Y."/>
        </authorList>
    </citation>
    <scope>NUCLEOTIDE SEQUENCE [LARGE SCALE GENOMIC DNA]</scope>
    <source>
        <strain evidence="3">HF-4214</strain>
    </source>
</reference>
<gene>
    <name evidence="2" type="ORF">GJG86_14300</name>
</gene>
<keyword evidence="3" id="KW-1185">Reference proteome</keyword>
<protein>
    <submittedName>
        <fullName evidence="2">DUF2304 family protein</fullName>
    </submittedName>
</protein>
<evidence type="ECO:0000256" key="1">
    <source>
        <dbReference type="SAM" id="Phobius"/>
    </source>
</evidence>
<dbReference type="RefSeq" id="WP_154334454.1">
    <property type="nucleotide sequence ID" value="NZ_VTFY01000013.1"/>
</dbReference>
<dbReference type="Pfam" id="PF10066">
    <property type="entry name" value="DUF2304"/>
    <property type="match status" value="1"/>
</dbReference>
<dbReference type="InterPro" id="IPR019277">
    <property type="entry name" value="DUF2304"/>
</dbReference>
<dbReference type="AlphaFoldDB" id="A0A6N7RRX7"/>
<keyword evidence="1" id="KW-0812">Transmembrane</keyword>
<comment type="caution">
    <text evidence="2">The sequence shown here is derived from an EMBL/GenBank/DDBJ whole genome shotgun (WGS) entry which is preliminary data.</text>
</comment>
<keyword evidence="1" id="KW-1133">Transmembrane helix</keyword>
<keyword evidence="1" id="KW-0472">Membrane</keyword>
<proteinExistence type="predicted"/>
<dbReference type="EMBL" id="VTFY01000013">
    <property type="protein sequence ID" value="MRX83651.1"/>
    <property type="molecule type" value="Genomic_DNA"/>
</dbReference>
<feature type="transmembrane region" description="Helical" evidence="1">
    <location>
        <begin position="36"/>
        <end position="58"/>
    </location>
</feature>
<accession>A0A6N7RRX7</accession>